<dbReference type="NCBIfam" id="TIGR01136">
    <property type="entry name" value="cysKM"/>
    <property type="match status" value="1"/>
</dbReference>
<evidence type="ECO:0000256" key="5">
    <source>
        <dbReference type="ARBA" id="ARBA00022898"/>
    </source>
</evidence>
<keyword evidence="5" id="KW-0663">Pyridoxal phosphate</keyword>
<keyword evidence="6" id="KW-0198">Cysteine biosynthesis</keyword>
<evidence type="ECO:0000256" key="2">
    <source>
        <dbReference type="ARBA" id="ARBA00007103"/>
    </source>
</evidence>
<protein>
    <submittedName>
        <fullName evidence="8">Cysteine synthase</fullName>
    </submittedName>
</protein>
<dbReference type="NCBIfam" id="TIGR01139">
    <property type="entry name" value="cysK"/>
    <property type="match status" value="1"/>
</dbReference>
<dbReference type="InterPro" id="IPR005856">
    <property type="entry name" value="Cys_synth"/>
</dbReference>
<evidence type="ECO:0000259" key="7">
    <source>
        <dbReference type="Pfam" id="PF00291"/>
    </source>
</evidence>
<evidence type="ECO:0000256" key="6">
    <source>
        <dbReference type="ARBA" id="ARBA00023192"/>
    </source>
</evidence>
<dbReference type="EMBL" id="FNBK01000002">
    <property type="protein sequence ID" value="SDE87550.1"/>
    <property type="molecule type" value="Genomic_DNA"/>
</dbReference>
<dbReference type="FunFam" id="3.40.50.1100:FF:000002">
    <property type="entry name" value="Cysteine synthase"/>
    <property type="match status" value="1"/>
</dbReference>
<dbReference type="RefSeq" id="WP_092687624.1">
    <property type="nucleotide sequence ID" value="NZ_FNBK01000002.1"/>
</dbReference>
<dbReference type="Pfam" id="PF00291">
    <property type="entry name" value="PALP"/>
    <property type="match status" value="1"/>
</dbReference>
<evidence type="ECO:0000256" key="1">
    <source>
        <dbReference type="ARBA" id="ARBA00001933"/>
    </source>
</evidence>
<evidence type="ECO:0000313" key="8">
    <source>
        <dbReference type="EMBL" id="SDE87550.1"/>
    </source>
</evidence>
<dbReference type="GO" id="GO:0006535">
    <property type="term" value="P:cysteine biosynthetic process from serine"/>
    <property type="evidence" value="ECO:0007669"/>
    <property type="project" value="InterPro"/>
</dbReference>
<dbReference type="STRING" id="660518.SAMN05216218_10244"/>
<dbReference type="GO" id="GO:0004124">
    <property type="term" value="F:cysteine synthase activity"/>
    <property type="evidence" value="ECO:0007669"/>
    <property type="project" value="InterPro"/>
</dbReference>
<dbReference type="FunFam" id="3.40.50.1100:FF:000006">
    <property type="entry name" value="Cysteine synthase"/>
    <property type="match status" value="1"/>
</dbReference>
<dbReference type="PANTHER" id="PTHR10314">
    <property type="entry name" value="CYSTATHIONINE BETA-SYNTHASE"/>
    <property type="match status" value="1"/>
</dbReference>
<dbReference type="AlphaFoldDB" id="A0A1G7GHE2"/>
<dbReference type="SUPFAM" id="SSF53686">
    <property type="entry name" value="Tryptophan synthase beta subunit-like PLP-dependent enzymes"/>
    <property type="match status" value="1"/>
</dbReference>
<reference evidence="9" key="1">
    <citation type="submission" date="2016-10" db="EMBL/GenBank/DDBJ databases">
        <authorList>
            <person name="Varghese N."/>
            <person name="Submissions S."/>
        </authorList>
    </citation>
    <scope>NUCLEOTIDE SEQUENCE [LARGE SCALE GENOMIC DNA]</scope>
    <source>
        <strain evidence="9">IBRC-M 10760</strain>
    </source>
</reference>
<sequence>MSETSLSDDARSTGAVEAAGSATELIGETPLVDLSAFAPNCYAKVEAANPFSVKDRIAREMIAQAEDEGLVDEDTHVVEPTSGNTGIGLAFVCAAKGYDVTLTMPGSMSEERRQLLRALGADLELTPADDGMSGAIDRAEALLAEADDGFVPQQFENDANPRAHRETTGPEIWADTDGAVDAVVAGVGTGGTITGVSKHIEEDRGASLRSVAVEPAGSPILSKGEGGSHGIQGIGPSFVPDTLDPDVIDEVRTIHEDDAKATTRRLAREAGLLVGVSSGAAAAAAFDVARDYPEEVTVVILPDTGERYLSTGLFDEA</sequence>
<dbReference type="GO" id="GO:0016846">
    <property type="term" value="F:carbon-sulfur lyase activity"/>
    <property type="evidence" value="ECO:0007669"/>
    <property type="project" value="UniProtKB-ARBA"/>
</dbReference>
<gene>
    <name evidence="8" type="ORF">SAMN05216218_10244</name>
</gene>
<dbReference type="InterPro" id="IPR050214">
    <property type="entry name" value="Cys_Synth/Cystath_Beta-Synth"/>
</dbReference>
<proteinExistence type="inferred from homology"/>
<keyword evidence="4" id="KW-0808">Transferase</keyword>
<keyword evidence="3" id="KW-0028">Amino-acid biosynthesis</keyword>
<accession>A0A1G7GHE2</accession>
<dbReference type="Proteomes" id="UP000199076">
    <property type="component" value="Unassembled WGS sequence"/>
</dbReference>
<evidence type="ECO:0000256" key="4">
    <source>
        <dbReference type="ARBA" id="ARBA00022679"/>
    </source>
</evidence>
<dbReference type="CDD" id="cd01561">
    <property type="entry name" value="CBS_like"/>
    <property type="match status" value="1"/>
</dbReference>
<dbReference type="Gene3D" id="3.40.50.1100">
    <property type="match status" value="2"/>
</dbReference>
<evidence type="ECO:0000256" key="3">
    <source>
        <dbReference type="ARBA" id="ARBA00022605"/>
    </source>
</evidence>
<evidence type="ECO:0000313" key="9">
    <source>
        <dbReference type="Proteomes" id="UP000199076"/>
    </source>
</evidence>
<organism evidence="8 9">
    <name type="scientific">Halorientalis regularis</name>
    <dbReference type="NCBI Taxonomy" id="660518"/>
    <lineage>
        <taxon>Archaea</taxon>
        <taxon>Methanobacteriati</taxon>
        <taxon>Methanobacteriota</taxon>
        <taxon>Stenosarchaea group</taxon>
        <taxon>Halobacteria</taxon>
        <taxon>Halobacteriales</taxon>
        <taxon>Haloarculaceae</taxon>
        <taxon>Halorientalis</taxon>
    </lineage>
</organism>
<dbReference type="InterPro" id="IPR005859">
    <property type="entry name" value="CysK"/>
</dbReference>
<dbReference type="InterPro" id="IPR036052">
    <property type="entry name" value="TrpB-like_PALP_sf"/>
</dbReference>
<keyword evidence="9" id="KW-1185">Reference proteome</keyword>
<name>A0A1G7GHE2_9EURY</name>
<comment type="cofactor">
    <cofactor evidence="1">
        <name>pyridoxal 5'-phosphate</name>
        <dbReference type="ChEBI" id="CHEBI:597326"/>
    </cofactor>
</comment>
<dbReference type="InterPro" id="IPR001926">
    <property type="entry name" value="TrpB-like_PALP"/>
</dbReference>
<comment type="similarity">
    <text evidence="2">Belongs to the cysteine synthase/cystathionine beta-synthase family.</text>
</comment>
<feature type="domain" description="Tryptophan synthase beta chain-like PALP" evidence="7">
    <location>
        <begin position="23"/>
        <end position="303"/>
    </location>
</feature>
<dbReference type="OrthoDB" id="10138at2157"/>